<dbReference type="SUPFAM" id="SSF53474">
    <property type="entry name" value="alpha/beta-Hydrolases"/>
    <property type="match status" value="1"/>
</dbReference>
<dbReference type="RefSeq" id="WP_033409637.1">
    <property type="nucleotide sequence ID" value="NZ_AQWH01000003.1"/>
</dbReference>
<evidence type="ECO:0000313" key="3">
    <source>
        <dbReference type="Proteomes" id="UP000191135"/>
    </source>
</evidence>
<evidence type="ECO:0000259" key="1">
    <source>
        <dbReference type="Pfam" id="PF12697"/>
    </source>
</evidence>
<dbReference type="Pfam" id="PF12697">
    <property type="entry name" value="Abhydrolase_6"/>
    <property type="match status" value="1"/>
</dbReference>
<dbReference type="Gene3D" id="3.40.50.1820">
    <property type="entry name" value="alpha/beta hydrolase"/>
    <property type="match status" value="1"/>
</dbReference>
<dbReference type="OrthoDB" id="339159at2"/>
<name>A0A1U9Z7B0_9HYPH</name>
<dbReference type="InterPro" id="IPR029058">
    <property type="entry name" value="AB_hydrolase_fold"/>
</dbReference>
<dbReference type="AlphaFoldDB" id="A0A1U9Z7B0"/>
<dbReference type="InterPro" id="IPR000073">
    <property type="entry name" value="AB_hydrolase_1"/>
</dbReference>
<proteinExistence type="predicted"/>
<feature type="domain" description="AB hydrolase-1" evidence="1">
    <location>
        <begin position="52"/>
        <end position="249"/>
    </location>
</feature>
<evidence type="ECO:0000313" key="2">
    <source>
        <dbReference type="EMBL" id="AQZ53619.1"/>
    </source>
</evidence>
<dbReference type="PANTHER" id="PTHR33428:SF14">
    <property type="entry name" value="CARBOXYLESTERASE TYPE B DOMAIN-CONTAINING PROTEIN"/>
    <property type="match status" value="1"/>
</dbReference>
<dbReference type="eggNOG" id="COG4188">
    <property type="taxonomic scope" value="Bacteria"/>
</dbReference>
<sequence>MSEPTVKPDRPPVPMATPILSFSPVTFEVPGRQAPLEMRVVVPATGDKLPVLLLSHGHGSSNFIASMRGYGPLVDFYASHGFVVIIPTHQNSKTLGLDTSGPEGPLFWKSRPRDMSFIIDHLDEIETAVPGLAGRIDRNRIAAVGHSLGGHTVAMLAGMRVKDPANGEDVDLSEPRIKAAVLFSPPGSGSDASATIAERYPALVNSDFSFMTTPCLVVTGDKDINPMFSERADWRADAYRLAPAPKSLLTVRDAGHIFGGISGYDAAETSDESPERVAAIQRITWAYLRTALYPDDPAWSTIKSETETGSQARIDSK</sequence>
<dbReference type="Proteomes" id="UP000191135">
    <property type="component" value="Chromosome"/>
</dbReference>
<reference evidence="2 3" key="1">
    <citation type="submission" date="2017-03" db="EMBL/GenBank/DDBJ databases">
        <title>Foreign affairs: Plasmid Transfer between Roseobacters and Rhizobia.</title>
        <authorList>
            <person name="Bartling P."/>
            <person name="Bunk B."/>
            <person name="Overmann J."/>
            <person name="Brinkmann H."/>
            <person name="Petersen J."/>
        </authorList>
    </citation>
    <scope>NUCLEOTIDE SEQUENCE [LARGE SCALE GENOMIC DNA]</scope>
    <source>
        <strain evidence="2 3">MACL11</strain>
    </source>
</reference>
<keyword evidence="2" id="KW-0378">Hydrolase</keyword>
<protein>
    <submittedName>
        <fullName evidence="2">Putative dienelactone hydrolase</fullName>
    </submittedName>
</protein>
<keyword evidence="3" id="KW-1185">Reference proteome</keyword>
<dbReference type="EMBL" id="CP020330">
    <property type="protein sequence ID" value="AQZ53619.1"/>
    <property type="molecule type" value="Genomic_DNA"/>
</dbReference>
<dbReference type="STRING" id="1122214.Mame_04327"/>
<dbReference type="KEGG" id="mmed:Mame_04327"/>
<dbReference type="GO" id="GO:0016787">
    <property type="term" value="F:hydrolase activity"/>
    <property type="evidence" value="ECO:0007669"/>
    <property type="project" value="UniProtKB-KW"/>
</dbReference>
<dbReference type="PANTHER" id="PTHR33428">
    <property type="entry name" value="CHLOROPHYLLASE-2, CHLOROPLASTIC"/>
    <property type="match status" value="1"/>
</dbReference>
<accession>A0A1U9Z7B0</accession>
<gene>
    <name evidence="2" type="ORF">Mame_04327</name>
</gene>
<organism evidence="2 3">
    <name type="scientific">Martelella mediterranea DSM 17316</name>
    <dbReference type="NCBI Taxonomy" id="1122214"/>
    <lineage>
        <taxon>Bacteria</taxon>
        <taxon>Pseudomonadati</taxon>
        <taxon>Pseudomonadota</taxon>
        <taxon>Alphaproteobacteria</taxon>
        <taxon>Hyphomicrobiales</taxon>
        <taxon>Aurantimonadaceae</taxon>
        <taxon>Martelella</taxon>
    </lineage>
</organism>